<proteinExistence type="predicted"/>
<evidence type="ECO:0000313" key="1">
    <source>
        <dbReference type="EMBL" id="JAH76679.1"/>
    </source>
</evidence>
<sequence>MYAARPTRLSFSPRPMVSGLVAWMCM</sequence>
<dbReference type="EMBL" id="GBXM01031898">
    <property type="protein sequence ID" value="JAH76679.1"/>
    <property type="molecule type" value="Transcribed_RNA"/>
</dbReference>
<accession>A0A0E9VEW7</accession>
<organism evidence="1">
    <name type="scientific">Anguilla anguilla</name>
    <name type="common">European freshwater eel</name>
    <name type="synonym">Muraena anguilla</name>
    <dbReference type="NCBI Taxonomy" id="7936"/>
    <lineage>
        <taxon>Eukaryota</taxon>
        <taxon>Metazoa</taxon>
        <taxon>Chordata</taxon>
        <taxon>Craniata</taxon>
        <taxon>Vertebrata</taxon>
        <taxon>Euteleostomi</taxon>
        <taxon>Actinopterygii</taxon>
        <taxon>Neopterygii</taxon>
        <taxon>Teleostei</taxon>
        <taxon>Anguilliformes</taxon>
        <taxon>Anguillidae</taxon>
        <taxon>Anguilla</taxon>
    </lineage>
</organism>
<protein>
    <submittedName>
        <fullName evidence="1">Uncharacterized protein</fullName>
    </submittedName>
</protein>
<dbReference type="AlphaFoldDB" id="A0A0E9VEW7"/>
<reference evidence="1" key="1">
    <citation type="submission" date="2014-11" db="EMBL/GenBank/DDBJ databases">
        <authorList>
            <person name="Amaro Gonzalez C."/>
        </authorList>
    </citation>
    <scope>NUCLEOTIDE SEQUENCE</scope>
</reference>
<reference evidence="1" key="2">
    <citation type="journal article" date="2015" name="Fish Shellfish Immunol.">
        <title>Early steps in the European eel (Anguilla anguilla)-Vibrio vulnificus interaction in the gills: Role of the RtxA13 toxin.</title>
        <authorList>
            <person name="Callol A."/>
            <person name="Pajuelo D."/>
            <person name="Ebbesson L."/>
            <person name="Teles M."/>
            <person name="MacKenzie S."/>
            <person name="Amaro C."/>
        </authorList>
    </citation>
    <scope>NUCLEOTIDE SEQUENCE</scope>
</reference>
<name>A0A0E9VEW7_ANGAN</name>